<dbReference type="Proteomes" id="UP000217171">
    <property type="component" value="Chromosome"/>
</dbReference>
<dbReference type="GO" id="GO:0008758">
    <property type="term" value="F:UDP-2,3-diacylglucosamine hydrolase activity"/>
    <property type="evidence" value="ECO:0007669"/>
    <property type="project" value="TreeGrafter"/>
</dbReference>
<dbReference type="GO" id="GO:0009245">
    <property type="term" value="P:lipid A biosynthetic process"/>
    <property type="evidence" value="ECO:0007669"/>
    <property type="project" value="TreeGrafter"/>
</dbReference>
<dbReference type="PANTHER" id="PTHR31302">
    <property type="entry name" value="TRANSMEMBRANE PROTEIN WITH METALLOPHOSPHOESTERASE DOMAIN-RELATED"/>
    <property type="match status" value="1"/>
</dbReference>
<dbReference type="GO" id="GO:0016020">
    <property type="term" value="C:membrane"/>
    <property type="evidence" value="ECO:0007669"/>
    <property type="project" value="GOC"/>
</dbReference>
<evidence type="ECO:0000259" key="1">
    <source>
        <dbReference type="Pfam" id="PF00149"/>
    </source>
</evidence>
<keyword evidence="3" id="KW-1185">Reference proteome</keyword>
<sequence length="272" mass="30339">MPMAYKVRTSTLPLLPKGAKPIKVLHFSDLHLHPRKKREIADIKTFIDLKPDLVISTGDFLAHKDGVDIALNALGELLDLPGLFVFGSNDYYAPSFKNPFSYLRKDNGERKLGEKLPWQRLQKQLTKRGWQDLNHNKVKLKVNGVVIEARGTDDAHLELDDYRKVEGRVSNTADIAIGVTHAPYERVLAGMAQDKLDLIFAGHTHGGQIRLPWPGGSKSLTTNCDLENWRSRGVTKVNDEPWLNVSAGMGMSPFAPIRFVCPPEVSLITLTA</sequence>
<dbReference type="KEGG" id="nhi:B1s21160_05880"/>
<proteinExistence type="predicted"/>
<keyword evidence="2" id="KW-0436">Ligase</keyword>
<feature type="domain" description="Calcineurin-like phosphoesterase" evidence="1">
    <location>
        <begin position="22"/>
        <end position="206"/>
    </location>
</feature>
<evidence type="ECO:0000313" key="2">
    <source>
        <dbReference type="EMBL" id="ASY13820.1"/>
    </source>
</evidence>
<dbReference type="InterPro" id="IPR004843">
    <property type="entry name" value="Calcineurin-like_PHP"/>
</dbReference>
<dbReference type="SUPFAM" id="SSF56300">
    <property type="entry name" value="Metallo-dependent phosphatases"/>
    <property type="match status" value="1"/>
</dbReference>
<name>A0A249KAJ2_9ACTN</name>
<dbReference type="EMBL" id="CP016771">
    <property type="protein sequence ID" value="ASY13820.1"/>
    <property type="molecule type" value="Genomic_DNA"/>
</dbReference>
<protein>
    <submittedName>
        <fullName evidence="2">tRNA-splicing ligase RtcB</fullName>
    </submittedName>
</protein>
<reference evidence="2 3" key="1">
    <citation type="submission" date="2016-07" db="EMBL/GenBank/DDBJ databases">
        <title>High microdiversification within the ubiquitous acI lineage of Actinobacteria.</title>
        <authorList>
            <person name="Neuenschwander S.M."/>
            <person name="Salcher M."/>
            <person name="Ghai R."/>
            <person name="Pernthaler J."/>
        </authorList>
    </citation>
    <scope>NUCLEOTIDE SEQUENCE [LARGE SCALE GENOMIC DNA]</scope>
    <source>
        <strain evidence="2">MMS-21-160</strain>
    </source>
</reference>
<accession>A0A249KAJ2</accession>
<dbReference type="GO" id="GO:0016874">
    <property type="term" value="F:ligase activity"/>
    <property type="evidence" value="ECO:0007669"/>
    <property type="project" value="UniProtKB-KW"/>
</dbReference>
<gene>
    <name evidence="2" type="ORF">B1s21160_05880</name>
</gene>
<dbReference type="RefSeq" id="WP_095672795.1">
    <property type="nucleotide sequence ID" value="NZ_CP016771.1"/>
</dbReference>
<organism evidence="2 3">
    <name type="scientific">Candidatus Nanopelagicus hibericus</name>
    <dbReference type="NCBI Taxonomy" id="1884915"/>
    <lineage>
        <taxon>Bacteria</taxon>
        <taxon>Bacillati</taxon>
        <taxon>Actinomycetota</taxon>
        <taxon>Actinomycetes</taxon>
        <taxon>Candidatus Nanopelagicales</taxon>
        <taxon>Candidatus Nanopelagicaceae</taxon>
        <taxon>Candidatus Nanopelagicus</taxon>
    </lineage>
</organism>
<dbReference type="InterPro" id="IPR029052">
    <property type="entry name" value="Metallo-depent_PP-like"/>
</dbReference>
<dbReference type="Gene3D" id="3.60.21.10">
    <property type="match status" value="1"/>
</dbReference>
<evidence type="ECO:0000313" key="3">
    <source>
        <dbReference type="Proteomes" id="UP000217171"/>
    </source>
</evidence>
<dbReference type="Pfam" id="PF00149">
    <property type="entry name" value="Metallophos"/>
    <property type="match status" value="1"/>
</dbReference>
<dbReference type="PANTHER" id="PTHR31302:SF20">
    <property type="entry name" value="CONSERVED PROTEIN"/>
    <property type="match status" value="1"/>
</dbReference>
<dbReference type="OrthoDB" id="9780884at2"/>
<dbReference type="AlphaFoldDB" id="A0A249KAJ2"/>
<dbReference type="InterPro" id="IPR051158">
    <property type="entry name" value="Metallophosphoesterase_sf"/>
</dbReference>